<dbReference type="OrthoDB" id="7364198at2"/>
<protein>
    <submittedName>
        <fullName evidence="1">Uncharacterized protein</fullName>
    </submittedName>
</protein>
<proteinExistence type="predicted"/>
<name>A0A154L6L8_9PROT</name>
<reference evidence="1 2" key="1">
    <citation type="submission" date="2015-12" db="EMBL/GenBank/DDBJ databases">
        <title>Genome sequence of Thalassospira lucentensis MCCC 1A02072.</title>
        <authorList>
            <person name="Lu L."/>
            <person name="Lai Q."/>
            <person name="Shao Z."/>
            <person name="Qian P."/>
        </authorList>
    </citation>
    <scope>NUCLEOTIDE SEQUENCE [LARGE SCALE GENOMIC DNA]</scope>
    <source>
        <strain evidence="1 2">MCCC 1A02072</strain>
    </source>
</reference>
<dbReference type="EMBL" id="LPVY01000008">
    <property type="protein sequence ID" value="KZB65726.1"/>
    <property type="molecule type" value="Genomic_DNA"/>
</dbReference>
<comment type="caution">
    <text evidence="1">The sequence shown here is derived from an EMBL/GenBank/DDBJ whole genome shotgun (WGS) entry which is preliminary data.</text>
</comment>
<organism evidence="1 2">
    <name type="scientific">Thalassospira lucentensis</name>
    <dbReference type="NCBI Taxonomy" id="168935"/>
    <lineage>
        <taxon>Bacteria</taxon>
        <taxon>Pseudomonadati</taxon>
        <taxon>Pseudomonadota</taxon>
        <taxon>Alphaproteobacteria</taxon>
        <taxon>Rhodospirillales</taxon>
        <taxon>Thalassospiraceae</taxon>
        <taxon>Thalassospira</taxon>
    </lineage>
</organism>
<sequence length="127" mass="15151">MAQDLRDFPFRVVIHEKHSAQGVLDWLDKNIRSDRWTMGIRNIELPRATQSAPIVDMVIYFARREDMELFRERWAGKTREHKVKLKFWRAALYALLHPKMEMIAYEKIDDSPKRIRPGDPETSIKKT</sequence>
<evidence type="ECO:0000313" key="1">
    <source>
        <dbReference type="EMBL" id="KZB65726.1"/>
    </source>
</evidence>
<evidence type="ECO:0000313" key="2">
    <source>
        <dbReference type="Proteomes" id="UP000076335"/>
    </source>
</evidence>
<dbReference type="Proteomes" id="UP000076335">
    <property type="component" value="Unassembled WGS sequence"/>
</dbReference>
<dbReference type="RefSeq" id="WP_062951159.1">
    <property type="nucleotide sequence ID" value="NZ_LPVY01000008.1"/>
</dbReference>
<accession>A0A154L6L8</accession>
<dbReference type="AlphaFoldDB" id="A0A154L6L8"/>
<gene>
    <name evidence="1" type="ORF">AUP42_17305</name>
</gene>